<dbReference type="Gene3D" id="3.30.460.10">
    <property type="entry name" value="Beta Polymerase, domain 2"/>
    <property type="match status" value="1"/>
</dbReference>
<evidence type="ECO:0000256" key="2">
    <source>
        <dbReference type="HAMAP-Rule" id="MF_01477"/>
    </source>
</evidence>
<keyword evidence="2" id="KW-0678">Repressor</keyword>
<dbReference type="GO" id="GO:0017148">
    <property type="term" value="P:negative regulation of translation"/>
    <property type="evidence" value="ECO:0007669"/>
    <property type="project" value="UniProtKB-UniRule"/>
</dbReference>
<dbReference type="Proteomes" id="UP000683246">
    <property type="component" value="Chromosome"/>
</dbReference>
<organism evidence="3 4">
    <name type="scientific">Vallitalea pronyensis</name>
    <dbReference type="NCBI Taxonomy" id="1348613"/>
    <lineage>
        <taxon>Bacteria</taxon>
        <taxon>Bacillati</taxon>
        <taxon>Bacillota</taxon>
        <taxon>Clostridia</taxon>
        <taxon>Lachnospirales</taxon>
        <taxon>Vallitaleaceae</taxon>
        <taxon>Vallitalea</taxon>
    </lineage>
</organism>
<comment type="subunit">
    <text evidence="2">Interacts with ribosomal protein uL14 (rplN).</text>
</comment>
<dbReference type="KEGG" id="vpy:HZI73_14525"/>
<dbReference type="GO" id="GO:0090071">
    <property type="term" value="P:negative regulation of ribosome biogenesis"/>
    <property type="evidence" value="ECO:0007669"/>
    <property type="project" value="UniProtKB-UniRule"/>
</dbReference>
<dbReference type="GO" id="GO:0043023">
    <property type="term" value="F:ribosomal large subunit binding"/>
    <property type="evidence" value="ECO:0007669"/>
    <property type="project" value="TreeGrafter"/>
</dbReference>
<dbReference type="HAMAP" id="MF_01477">
    <property type="entry name" value="Iojap_RsfS"/>
    <property type="match status" value="1"/>
</dbReference>
<dbReference type="Pfam" id="PF02410">
    <property type="entry name" value="RsfS"/>
    <property type="match status" value="1"/>
</dbReference>
<dbReference type="InterPro" id="IPR043519">
    <property type="entry name" value="NT_sf"/>
</dbReference>
<dbReference type="EMBL" id="CP058649">
    <property type="protein sequence ID" value="QUI25736.1"/>
    <property type="molecule type" value="Genomic_DNA"/>
</dbReference>
<reference evidence="3" key="1">
    <citation type="submission" date="2020-07" db="EMBL/GenBank/DDBJ databases">
        <title>Vallitalea pronyensis genome.</title>
        <authorList>
            <person name="Postec A."/>
        </authorList>
    </citation>
    <scope>NUCLEOTIDE SEQUENCE</scope>
    <source>
        <strain evidence="3">FatNI3</strain>
    </source>
</reference>
<comment type="function">
    <text evidence="2">Functions as a ribosomal silencing factor. Interacts with ribosomal protein uL14 (rplN), blocking formation of intersubunit bridge B8. Prevents association of the 30S and 50S ribosomal subunits and the formation of functional ribosomes, thus repressing translation.</text>
</comment>
<comment type="subcellular location">
    <subcellularLocation>
        <location evidence="2">Cytoplasm</location>
    </subcellularLocation>
</comment>
<name>A0A8J8SJK8_9FIRM</name>
<evidence type="ECO:0000313" key="4">
    <source>
        <dbReference type="Proteomes" id="UP000683246"/>
    </source>
</evidence>
<gene>
    <name evidence="2 3" type="primary">rsfS</name>
    <name evidence="3" type="ORF">HZI73_14525</name>
</gene>
<proteinExistence type="inferred from homology"/>
<evidence type="ECO:0000256" key="1">
    <source>
        <dbReference type="ARBA" id="ARBA00010574"/>
    </source>
</evidence>
<protein>
    <recommendedName>
        <fullName evidence="2">Ribosomal silencing factor RsfS</fullName>
    </recommendedName>
</protein>
<dbReference type="InterPro" id="IPR004394">
    <property type="entry name" value="Iojap/RsfS/C7orf30"/>
</dbReference>
<evidence type="ECO:0000313" key="3">
    <source>
        <dbReference type="EMBL" id="QUI25736.1"/>
    </source>
</evidence>
<keyword evidence="4" id="KW-1185">Reference proteome</keyword>
<dbReference type="PANTHER" id="PTHR21043:SF0">
    <property type="entry name" value="MITOCHONDRIAL ASSEMBLY OF RIBOSOMAL LARGE SUBUNIT PROTEIN 1"/>
    <property type="match status" value="1"/>
</dbReference>
<sequence length="118" mass="13707">MEQSMDMLKIALASLDDKQAEDIKVLDIQEISVLADYFVIAHGNNKNHIQALIDRVEEMLSRNGYEPKQVEGYRSASWILLDYGSIIIHIFSKEDRLFYDLERIWSDGKEMDVQSLIQ</sequence>
<dbReference type="NCBIfam" id="TIGR00090">
    <property type="entry name" value="rsfS_iojap_ybeB"/>
    <property type="match status" value="1"/>
</dbReference>
<comment type="similarity">
    <text evidence="1 2">Belongs to the Iojap/RsfS family.</text>
</comment>
<dbReference type="RefSeq" id="WP_212698814.1">
    <property type="nucleotide sequence ID" value="NZ_CP058649.1"/>
</dbReference>
<dbReference type="SUPFAM" id="SSF81301">
    <property type="entry name" value="Nucleotidyltransferase"/>
    <property type="match status" value="1"/>
</dbReference>
<dbReference type="AlphaFoldDB" id="A0A8J8SJK8"/>
<keyword evidence="2" id="KW-0963">Cytoplasm</keyword>
<dbReference type="GO" id="GO:0042256">
    <property type="term" value="P:cytosolic ribosome assembly"/>
    <property type="evidence" value="ECO:0007669"/>
    <property type="project" value="UniProtKB-UniRule"/>
</dbReference>
<dbReference type="PANTHER" id="PTHR21043">
    <property type="entry name" value="IOJAP SUPERFAMILY ORTHOLOG"/>
    <property type="match status" value="1"/>
</dbReference>
<keyword evidence="2" id="KW-0810">Translation regulation</keyword>
<accession>A0A8J8SJK8</accession>
<dbReference type="GO" id="GO:0005737">
    <property type="term" value="C:cytoplasm"/>
    <property type="evidence" value="ECO:0007669"/>
    <property type="project" value="UniProtKB-SubCell"/>
</dbReference>